<dbReference type="InterPro" id="IPR048667">
    <property type="entry name" value="Imm5-like"/>
</dbReference>
<sequence>MNSTAHRAGRRYGDGIPDLRVVENLPDDDDLTLSEADRRELVAWTVACAQRLLPLFVAQRPDDRRPQEALDAAWSFLRGEMGIDAVRERAFACHAAAREVDDPAAEAAARVCGQAVAVAHMAGHSRQVPRHTARAFPGNHARRDEELAWQRKSIPARFEQYVYDGD</sequence>
<dbReference type="Proteomes" id="UP000552045">
    <property type="component" value="Unassembled WGS sequence"/>
</dbReference>
<dbReference type="EMBL" id="JACCBH010000001">
    <property type="protein sequence ID" value="NYD54398.1"/>
    <property type="molecule type" value="Genomic_DNA"/>
</dbReference>
<reference evidence="2 3" key="1">
    <citation type="submission" date="2020-07" db="EMBL/GenBank/DDBJ databases">
        <title>Sequencing the genomes of 1000 actinobacteria strains.</title>
        <authorList>
            <person name="Klenk H.-P."/>
        </authorList>
    </citation>
    <scope>NUCLEOTIDE SEQUENCE [LARGE SCALE GENOMIC DNA]</scope>
    <source>
        <strain evidence="2 3">DSM 22185</strain>
    </source>
</reference>
<accession>A0A7Y9JNB8</accession>
<dbReference type="AlphaFoldDB" id="A0A7Y9JNB8"/>
<evidence type="ECO:0000313" key="2">
    <source>
        <dbReference type="EMBL" id="NYD54398.1"/>
    </source>
</evidence>
<proteinExistence type="predicted"/>
<keyword evidence="3" id="KW-1185">Reference proteome</keyword>
<comment type="caution">
    <text evidence="2">The sequence shown here is derived from an EMBL/GenBank/DDBJ whole genome shotgun (WGS) entry which is preliminary data.</text>
</comment>
<name>A0A7Y9JNB8_9MICO</name>
<evidence type="ECO:0000313" key="3">
    <source>
        <dbReference type="Proteomes" id="UP000552045"/>
    </source>
</evidence>
<feature type="domain" description="Imm-5-like" evidence="1">
    <location>
        <begin position="32"/>
        <end position="156"/>
    </location>
</feature>
<dbReference type="Pfam" id="PF21805">
    <property type="entry name" value="Imm5_like"/>
    <property type="match status" value="1"/>
</dbReference>
<organism evidence="2 3">
    <name type="scientific">Microbacterium pseudoresistens</name>
    <dbReference type="NCBI Taxonomy" id="640634"/>
    <lineage>
        <taxon>Bacteria</taxon>
        <taxon>Bacillati</taxon>
        <taxon>Actinomycetota</taxon>
        <taxon>Actinomycetes</taxon>
        <taxon>Micrococcales</taxon>
        <taxon>Microbacteriaceae</taxon>
        <taxon>Microbacterium</taxon>
    </lineage>
</organism>
<dbReference type="RefSeq" id="WP_179432685.1">
    <property type="nucleotide sequence ID" value="NZ_BAABLC010000001.1"/>
</dbReference>
<protein>
    <recommendedName>
        <fullName evidence="1">Imm-5-like domain-containing protein</fullName>
    </recommendedName>
</protein>
<gene>
    <name evidence="2" type="ORF">BKA02_001453</name>
</gene>
<evidence type="ECO:0000259" key="1">
    <source>
        <dbReference type="Pfam" id="PF21805"/>
    </source>
</evidence>